<reference evidence="1" key="1">
    <citation type="submission" date="2020-05" db="EMBL/GenBank/DDBJ databases">
        <authorList>
            <person name="Chiriac C."/>
            <person name="Salcher M."/>
            <person name="Ghai R."/>
            <person name="Kavagutti S V."/>
        </authorList>
    </citation>
    <scope>NUCLEOTIDE SEQUENCE</scope>
</reference>
<organism evidence="1">
    <name type="scientific">uncultured Caudovirales phage</name>
    <dbReference type="NCBI Taxonomy" id="2100421"/>
    <lineage>
        <taxon>Viruses</taxon>
        <taxon>Duplodnaviria</taxon>
        <taxon>Heunggongvirae</taxon>
        <taxon>Uroviricota</taxon>
        <taxon>Caudoviricetes</taxon>
        <taxon>Peduoviridae</taxon>
        <taxon>Maltschvirus</taxon>
        <taxon>Maltschvirus maltsch</taxon>
    </lineage>
</organism>
<sequence>MTATKISGLTAATTMASGDLIPIVADPAGSPSTKKITLANFYSNVVVTATYANTVTFNANVVSTSNLTVSSLYLTYRTTPGSGSDSVPSGKIWFDQNYIYVATATNVIKRASLSTF</sequence>
<name>A0A6J7WXS6_9CAUD</name>
<evidence type="ECO:0000313" key="1">
    <source>
        <dbReference type="EMBL" id="CAB5220854.1"/>
    </source>
</evidence>
<dbReference type="EMBL" id="LR798288">
    <property type="protein sequence ID" value="CAB5220854.1"/>
    <property type="molecule type" value="Genomic_DNA"/>
</dbReference>
<protein>
    <submittedName>
        <fullName evidence="1">Uncharacterized protein</fullName>
    </submittedName>
</protein>
<proteinExistence type="predicted"/>
<gene>
    <name evidence="1" type="ORF">UFOVP247_47</name>
</gene>
<accession>A0A6J7WXS6</accession>